<feature type="domain" description="Thioesterase" evidence="2">
    <location>
        <begin position="60"/>
        <end position="132"/>
    </location>
</feature>
<dbReference type="Pfam" id="PF03061">
    <property type="entry name" value="4HBT"/>
    <property type="match status" value="1"/>
</dbReference>
<protein>
    <submittedName>
        <fullName evidence="3">PaaI family thioesterase</fullName>
    </submittedName>
</protein>
<evidence type="ECO:0000313" key="3">
    <source>
        <dbReference type="EMBL" id="TKB57355.1"/>
    </source>
</evidence>
<evidence type="ECO:0000313" key="4">
    <source>
        <dbReference type="Proteomes" id="UP000305675"/>
    </source>
</evidence>
<dbReference type="InterPro" id="IPR006683">
    <property type="entry name" value="Thioestr_dom"/>
</dbReference>
<evidence type="ECO:0000259" key="2">
    <source>
        <dbReference type="Pfam" id="PF03061"/>
    </source>
</evidence>
<dbReference type="InterPro" id="IPR003736">
    <property type="entry name" value="PAAI_dom"/>
</dbReference>
<dbReference type="InterPro" id="IPR029069">
    <property type="entry name" value="HotDog_dom_sf"/>
</dbReference>
<accession>A0A4U1BTM1</accession>
<dbReference type="GO" id="GO:0016289">
    <property type="term" value="F:acyl-CoA hydrolase activity"/>
    <property type="evidence" value="ECO:0007669"/>
    <property type="project" value="UniProtKB-ARBA"/>
</dbReference>
<dbReference type="NCBIfam" id="TIGR00369">
    <property type="entry name" value="unchar_dom_1"/>
    <property type="match status" value="1"/>
</dbReference>
<keyword evidence="4" id="KW-1185">Reference proteome</keyword>
<evidence type="ECO:0000256" key="1">
    <source>
        <dbReference type="ARBA" id="ARBA00022801"/>
    </source>
</evidence>
<reference evidence="3 4" key="1">
    <citation type="submission" date="2019-04" db="EMBL/GenBank/DDBJ databases">
        <authorList>
            <person name="Hwang J.C."/>
        </authorList>
    </citation>
    <scope>NUCLEOTIDE SEQUENCE [LARGE SCALE GENOMIC DNA]</scope>
    <source>
        <strain evidence="3 4">IMCC35002</strain>
    </source>
</reference>
<dbReference type="Proteomes" id="UP000305675">
    <property type="component" value="Unassembled WGS sequence"/>
</dbReference>
<dbReference type="CDD" id="cd03443">
    <property type="entry name" value="PaaI_thioesterase"/>
    <property type="match status" value="1"/>
</dbReference>
<gene>
    <name evidence="3" type="ORF">FCL42_03495</name>
</gene>
<name>A0A4U1BTM1_9GAMM</name>
<dbReference type="PANTHER" id="PTHR43240:SF3">
    <property type="entry name" value="THIOESTERASE DOMAIN-CONTAINING PROTEIN"/>
    <property type="match status" value="1"/>
</dbReference>
<dbReference type="EMBL" id="SWCJ01000002">
    <property type="protein sequence ID" value="TKB57355.1"/>
    <property type="molecule type" value="Genomic_DNA"/>
</dbReference>
<organism evidence="3 4">
    <name type="scientific">Ferrimonas aestuarii</name>
    <dbReference type="NCBI Taxonomy" id="2569539"/>
    <lineage>
        <taxon>Bacteria</taxon>
        <taxon>Pseudomonadati</taxon>
        <taxon>Pseudomonadota</taxon>
        <taxon>Gammaproteobacteria</taxon>
        <taxon>Alteromonadales</taxon>
        <taxon>Ferrimonadaceae</taxon>
        <taxon>Ferrimonas</taxon>
    </lineage>
</organism>
<proteinExistence type="predicted"/>
<dbReference type="OrthoDB" id="9813158at2"/>
<comment type="caution">
    <text evidence="3">The sequence shown here is derived from an EMBL/GenBank/DDBJ whole genome shotgun (WGS) entry which is preliminary data.</text>
</comment>
<sequence>MVDIRNLVEDAIANRDYTELLAVVPYAQHLGMECDQLGEELVFRLPNNPENMGNPMLPALHGGVIAGFMEMAAMVQLMVVLHTSRVPKIVDFSIDYLRAGYARETYAECRITRQGRRVANVSVSAWQTSRKQPIATARAHFLID</sequence>
<dbReference type="AlphaFoldDB" id="A0A4U1BTM1"/>
<dbReference type="RefSeq" id="WP_136862001.1">
    <property type="nucleotide sequence ID" value="NZ_SWCJ01000002.1"/>
</dbReference>
<dbReference type="SUPFAM" id="SSF54637">
    <property type="entry name" value="Thioesterase/thiol ester dehydrase-isomerase"/>
    <property type="match status" value="1"/>
</dbReference>
<dbReference type="Gene3D" id="3.10.129.10">
    <property type="entry name" value="Hotdog Thioesterase"/>
    <property type="match status" value="1"/>
</dbReference>
<keyword evidence="1" id="KW-0378">Hydrolase</keyword>
<dbReference type="PANTHER" id="PTHR43240">
    <property type="entry name" value="1,4-DIHYDROXY-2-NAPHTHOYL-COA THIOESTERASE 1"/>
    <property type="match status" value="1"/>
</dbReference>